<organism evidence="7">
    <name type="scientific">Salvia splendens</name>
    <name type="common">Scarlet sage</name>
    <dbReference type="NCBI Taxonomy" id="180675"/>
    <lineage>
        <taxon>Eukaryota</taxon>
        <taxon>Viridiplantae</taxon>
        <taxon>Streptophyta</taxon>
        <taxon>Embryophyta</taxon>
        <taxon>Tracheophyta</taxon>
        <taxon>Spermatophyta</taxon>
        <taxon>Magnoliopsida</taxon>
        <taxon>eudicotyledons</taxon>
        <taxon>Gunneridae</taxon>
        <taxon>Pentapetalae</taxon>
        <taxon>asterids</taxon>
        <taxon>lamiids</taxon>
        <taxon>Lamiales</taxon>
        <taxon>Lamiaceae</taxon>
        <taxon>Nepetoideae</taxon>
        <taxon>Mentheae</taxon>
        <taxon>Salviinae</taxon>
        <taxon>Salvia</taxon>
        <taxon>Salvia subgen. Calosphace</taxon>
        <taxon>core Calosphace</taxon>
    </lineage>
</organism>
<keyword evidence="6" id="KW-0732">Signal</keyword>
<dbReference type="Proteomes" id="UP000298416">
    <property type="component" value="Unassembled WGS sequence"/>
</dbReference>
<proteinExistence type="predicted"/>
<dbReference type="PANTHER" id="PTHR45719:SF14">
    <property type="entry name" value="BETA-GLUCURONOSYLTRANSFERASE GLCAT14A"/>
    <property type="match status" value="1"/>
</dbReference>
<evidence type="ECO:0000256" key="5">
    <source>
        <dbReference type="ARBA" id="ARBA00023180"/>
    </source>
</evidence>
<feature type="chain" id="PRO_5036483665" description="Xylosyltransferase" evidence="6">
    <location>
        <begin position="23"/>
        <end position="276"/>
    </location>
</feature>
<keyword evidence="5" id="KW-0325">Glycoprotein</keyword>
<evidence type="ECO:0000256" key="2">
    <source>
        <dbReference type="ARBA" id="ARBA00022676"/>
    </source>
</evidence>
<dbReference type="EMBL" id="PNBA02000016">
    <property type="protein sequence ID" value="KAG6396712.1"/>
    <property type="molecule type" value="Genomic_DNA"/>
</dbReference>
<keyword evidence="2" id="KW-0328">Glycosyltransferase</keyword>
<reference evidence="7" key="1">
    <citation type="submission" date="2018-01" db="EMBL/GenBank/DDBJ databases">
        <authorList>
            <person name="Mao J.F."/>
        </authorList>
    </citation>
    <scope>NUCLEOTIDE SEQUENCE</scope>
    <source>
        <strain evidence="7">Huo1</strain>
        <tissue evidence="7">Leaf</tissue>
    </source>
</reference>
<sequence>MGSTILAAILRAVAVLLKMDEGWDWFITLSASDYPLITQDDLSHVFSSIRRDLNFIDHTSDLGWKEGQRIQPIVVDPGIYLARRTQIFHATEKRPMPDAFTVFTGSPWVVLSRPFLEFCIFGWENLPRTLLMYFTNVVLSQEVYFHTVICNSPEFRNTTVNADLRYFVWDDPPKMEPHILSTSDYEDMVESGAAFARQFEKDGAVLDMIDRNILKRDSNRATPGAWCRGRKSWWTDPCSQWGDVNVVKPGPQADKFGQSIDKLLDSWNESSDTCAK</sequence>
<dbReference type="InterPro" id="IPR003406">
    <property type="entry name" value="Glyco_trans_14"/>
</dbReference>
<keyword evidence="8" id="KW-1185">Reference proteome</keyword>
<evidence type="ECO:0000256" key="4">
    <source>
        <dbReference type="ARBA" id="ARBA00023136"/>
    </source>
</evidence>
<dbReference type="GO" id="GO:0015020">
    <property type="term" value="F:glucuronosyltransferase activity"/>
    <property type="evidence" value="ECO:0007669"/>
    <property type="project" value="InterPro"/>
</dbReference>
<evidence type="ECO:0000313" key="8">
    <source>
        <dbReference type="Proteomes" id="UP000298416"/>
    </source>
</evidence>
<feature type="signal peptide" evidence="6">
    <location>
        <begin position="1"/>
        <end position="22"/>
    </location>
</feature>
<dbReference type="GO" id="GO:0016020">
    <property type="term" value="C:membrane"/>
    <property type="evidence" value="ECO:0007669"/>
    <property type="project" value="UniProtKB-SubCell"/>
</dbReference>
<dbReference type="InterPro" id="IPR044610">
    <property type="entry name" value="GLCAT14A/B/C"/>
</dbReference>
<evidence type="ECO:0000256" key="3">
    <source>
        <dbReference type="ARBA" id="ARBA00022679"/>
    </source>
</evidence>
<evidence type="ECO:0000313" key="7">
    <source>
        <dbReference type="EMBL" id="KAG6396712.1"/>
    </source>
</evidence>
<accession>A0A8X8WKQ1</accession>
<reference evidence="7" key="2">
    <citation type="submission" date="2020-08" db="EMBL/GenBank/DDBJ databases">
        <title>Plant Genome Project.</title>
        <authorList>
            <person name="Zhang R.-G."/>
        </authorList>
    </citation>
    <scope>NUCLEOTIDE SEQUENCE</scope>
    <source>
        <strain evidence="7">Huo1</strain>
        <tissue evidence="7">Leaf</tissue>
    </source>
</reference>
<dbReference type="AlphaFoldDB" id="A0A8X8WKQ1"/>
<keyword evidence="3" id="KW-0808">Transferase</keyword>
<evidence type="ECO:0008006" key="9">
    <source>
        <dbReference type="Google" id="ProtNLM"/>
    </source>
</evidence>
<gene>
    <name evidence="7" type="ORF">SASPL_142868</name>
</gene>
<keyword evidence="4" id="KW-0472">Membrane</keyword>
<dbReference type="Pfam" id="PF02485">
    <property type="entry name" value="Branch"/>
    <property type="match status" value="1"/>
</dbReference>
<name>A0A8X8WKQ1_SALSN</name>
<comment type="subcellular location">
    <subcellularLocation>
        <location evidence="1">Membrane</location>
        <topology evidence="1">Single-pass type II membrane protein</topology>
    </subcellularLocation>
</comment>
<dbReference type="PANTHER" id="PTHR45719">
    <property type="entry name" value="GLYCOSYLTRANSFERASE"/>
    <property type="match status" value="1"/>
</dbReference>
<evidence type="ECO:0000256" key="6">
    <source>
        <dbReference type="SAM" id="SignalP"/>
    </source>
</evidence>
<evidence type="ECO:0000256" key="1">
    <source>
        <dbReference type="ARBA" id="ARBA00004606"/>
    </source>
</evidence>
<comment type="caution">
    <text evidence="7">The sequence shown here is derived from an EMBL/GenBank/DDBJ whole genome shotgun (WGS) entry which is preliminary data.</text>
</comment>
<protein>
    <recommendedName>
        <fullName evidence="9">Xylosyltransferase</fullName>
    </recommendedName>
</protein>